<protein>
    <recommendedName>
        <fullName evidence="1">HMA domain-containing protein</fullName>
    </recommendedName>
</protein>
<feature type="domain" description="HMA" evidence="1">
    <location>
        <begin position="1"/>
        <end position="44"/>
    </location>
</feature>
<reference evidence="2" key="1">
    <citation type="journal article" date="2014" name="Front. Microbiol.">
        <title>High frequency of phylogenetically diverse reductive dehalogenase-homologous genes in deep subseafloor sedimentary metagenomes.</title>
        <authorList>
            <person name="Kawai M."/>
            <person name="Futagami T."/>
            <person name="Toyoda A."/>
            <person name="Takaki Y."/>
            <person name="Nishi S."/>
            <person name="Hori S."/>
            <person name="Arai W."/>
            <person name="Tsubouchi T."/>
            <person name="Morono Y."/>
            <person name="Uchiyama I."/>
            <person name="Ito T."/>
            <person name="Fujiyama A."/>
            <person name="Inagaki F."/>
            <person name="Takami H."/>
        </authorList>
    </citation>
    <scope>NUCLEOTIDE SEQUENCE</scope>
    <source>
        <strain evidence="2">Expedition CK06-06</strain>
    </source>
</reference>
<evidence type="ECO:0000313" key="2">
    <source>
        <dbReference type="EMBL" id="GAI86067.1"/>
    </source>
</evidence>
<dbReference type="AlphaFoldDB" id="X1RZ71"/>
<dbReference type="InterPro" id="IPR036163">
    <property type="entry name" value="HMA_dom_sf"/>
</dbReference>
<feature type="non-terminal residue" evidence="2">
    <location>
        <position position="1"/>
    </location>
</feature>
<dbReference type="SUPFAM" id="SSF55008">
    <property type="entry name" value="HMA, heavy metal-associated domain"/>
    <property type="match status" value="1"/>
</dbReference>
<sequence length="45" mass="4886">LSELDGVISVNADLEKKEVSVEFSDPANEELIVATLKEINYPPIG</sequence>
<gene>
    <name evidence="2" type="ORF">S12H4_12743</name>
</gene>
<dbReference type="InterPro" id="IPR006121">
    <property type="entry name" value="HMA_dom"/>
</dbReference>
<dbReference type="GO" id="GO:0046872">
    <property type="term" value="F:metal ion binding"/>
    <property type="evidence" value="ECO:0007669"/>
    <property type="project" value="InterPro"/>
</dbReference>
<comment type="caution">
    <text evidence="2">The sequence shown here is derived from an EMBL/GenBank/DDBJ whole genome shotgun (WGS) entry which is preliminary data.</text>
</comment>
<evidence type="ECO:0000259" key="1">
    <source>
        <dbReference type="PROSITE" id="PS50846"/>
    </source>
</evidence>
<name>X1RZ71_9ZZZZ</name>
<dbReference type="CDD" id="cd00371">
    <property type="entry name" value="HMA"/>
    <property type="match status" value="1"/>
</dbReference>
<dbReference type="PROSITE" id="PS50846">
    <property type="entry name" value="HMA_2"/>
    <property type="match status" value="1"/>
</dbReference>
<organism evidence="2">
    <name type="scientific">marine sediment metagenome</name>
    <dbReference type="NCBI Taxonomy" id="412755"/>
    <lineage>
        <taxon>unclassified sequences</taxon>
        <taxon>metagenomes</taxon>
        <taxon>ecological metagenomes</taxon>
    </lineage>
</organism>
<proteinExistence type="predicted"/>
<dbReference type="Gene3D" id="3.30.70.100">
    <property type="match status" value="1"/>
</dbReference>
<dbReference type="EMBL" id="BARW01006083">
    <property type="protein sequence ID" value="GAI86067.1"/>
    <property type="molecule type" value="Genomic_DNA"/>
</dbReference>
<accession>X1RZ71</accession>
<dbReference type="Pfam" id="PF00403">
    <property type="entry name" value="HMA"/>
    <property type="match status" value="1"/>
</dbReference>